<evidence type="ECO:0000313" key="2">
    <source>
        <dbReference type="Proteomes" id="UP000620075"/>
    </source>
</evidence>
<dbReference type="InterPro" id="IPR043519">
    <property type="entry name" value="NT_sf"/>
</dbReference>
<name>A0A934KC71_9BACT</name>
<dbReference type="Gene3D" id="3.30.460.10">
    <property type="entry name" value="Beta Polymerase, domain 2"/>
    <property type="match status" value="1"/>
</dbReference>
<evidence type="ECO:0000313" key="1">
    <source>
        <dbReference type="EMBL" id="MBJ7602774.1"/>
    </source>
</evidence>
<organism evidence="1 2">
    <name type="scientific">Candidatus Dormiibacter inghamiae</name>
    <dbReference type="NCBI Taxonomy" id="3127013"/>
    <lineage>
        <taxon>Bacteria</taxon>
        <taxon>Bacillati</taxon>
        <taxon>Candidatus Dormiibacterota</taxon>
        <taxon>Candidatus Dormibacteria</taxon>
        <taxon>Candidatus Dormibacterales</taxon>
        <taxon>Candidatus Dormibacteraceae</taxon>
        <taxon>Candidatus Dormiibacter</taxon>
    </lineage>
</organism>
<dbReference type="Proteomes" id="UP000620075">
    <property type="component" value="Unassembled WGS sequence"/>
</dbReference>
<dbReference type="SUPFAM" id="SSF81301">
    <property type="entry name" value="Nucleotidyltransferase"/>
    <property type="match status" value="1"/>
</dbReference>
<dbReference type="RefSeq" id="WP_338177673.1">
    <property type="nucleotide sequence ID" value="NZ_JAEKNQ010000023.1"/>
</dbReference>
<gene>
    <name evidence="1" type="ORF">JF888_06225</name>
</gene>
<reference evidence="1 2" key="1">
    <citation type="submission" date="2020-10" db="EMBL/GenBank/DDBJ databases">
        <title>Ca. Dormibacterota MAGs.</title>
        <authorList>
            <person name="Montgomery K."/>
        </authorList>
    </citation>
    <scope>NUCLEOTIDE SEQUENCE [LARGE SCALE GENOMIC DNA]</scope>
    <source>
        <strain evidence="1">SC8811_S16_3</strain>
    </source>
</reference>
<proteinExistence type="predicted"/>
<evidence type="ECO:0008006" key="3">
    <source>
        <dbReference type="Google" id="ProtNLM"/>
    </source>
</evidence>
<dbReference type="AlphaFoldDB" id="A0A934KC71"/>
<comment type="caution">
    <text evidence="1">The sequence shown here is derived from an EMBL/GenBank/DDBJ whole genome shotgun (WGS) entry which is preliminary data.</text>
</comment>
<accession>A0A934KC71</accession>
<protein>
    <recommendedName>
        <fullName evidence="3">Nucleotidyltransferase domain-containing protein</fullName>
    </recommendedName>
</protein>
<sequence>MFTAEDRERVRSRLLEWARADKLITGAAITGSGAHGGEDDWSDIDLVFGIEGADPMTVLGDWTSRLQGEFKALDLFDLRSGATIYRVFLLPTGLEVDLAVAPAAEFGPLGPRFRAIFGEAAERSRPPRSSPRHLVGLACHHALHARACINRGKVWQAEHVIHNLRDHIAALACSRLGLESFFGRELDSLPAEVTVPLQAALVKSVDAGQLRRALNAAIRCLLVEIWNLEPGLAVKLEPVLREVAR</sequence>
<dbReference type="EMBL" id="JAEKNQ010000023">
    <property type="protein sequence ID" value="MBJ7602774.1"/>
    <property type="molecule type" value="Genomic_DNA"/>
</dbReference>